<evidence type="ECO:0000256" key="1">
    <source>
        <dbReference type="SAM" id="SignalP"/>
    </source>
</evidence>
<reference evidence="2 3" key="1">
    <citation type="journal article" date="2017" name="ISME J.">
        <title>Potential for microbial H2 and metal transformations associated with novel bacteria and archaea in deep terrestrial subsurface sediments.</title>
        <authorList>
            <person name="Hernsdorf A.W."/>
            <person name="Amano Y."/>
            <person name="Miyakawa K."/>
            <person name="Ise K."/>
            <person name="Suzuki Y."/>
            <person name="Anantharaman K."/>
            <person name="Probst A."/>
            <person name="Burstein D."/>
            <person name="Thomas B.C."/>
            <person name="Banfield J.F."/>
        </authorList>
    </citation>
    <scope>NUCLEOTIDE SEQUENCE [LARGE SCALE GENOMIC DNA]</scope>
    <source>
        <strain evidence="2">HGW-Wallbacteria-1</strain>
    </source>
</reference>
<gene>
    <name evidence="2" type="ORF">CVV64_07875</name>
</gene>
<comment type="caution">
    <text evidence="2">The sequence shown here is derived from an EMBL/GenBank/DDBJ whole genome shotgun (WGS) entry which is preliminary data.</text>
</comment>
<dbReference type="PROSITE" id="PS51257">
    <property type="entry name" value="PROKAR_LIPOPROTEIN"/>
    <property type="match status" value="1"/>
</dbReference>
<dbReference type="Proteomes" id="UP000233256">
    <property type="component" value="Unassembled WGS sequence"/>
</dbReference>
<evidence type="ECO:0000313" key="3">
    <source>
        <dbReference type="Proteomes" id="UP000233256"/>
    </source>
</evidence>
<evidence type="ECO:0008006" key="4">
    <source>
        <dbReference type="Google" id="ProtNLM"/>
    </source>
</evidence>
<keyword evidence="1" id="KW-0732">Signal</keyword>
<feature type="chain" id="PRO_5014741875" description="DUF1795 domain-containing protein" evidence="1">
    <location>
        <begin position="27"/>
        <end position="256"/>
    </location>
</feature>
<proteinExistence type="predicted"/>
<accession>A0A2N1PR35</accession>
<feature type="signal peptide" evidence="1">
    <location>
        <begin position="1"/>
        <end position="26"/>
    </location>
</feature>
<organism evidence="2 3">
    <name type="scientific">Candidatus Wallbacteria bacterium HGW-Wallbacteria-1</name>
    <dbReference type="NCBI Taxonomy" id="2013854"/>
    <lineage>
        <taxon>Bacteria</taxon>
        <taxon>Candidatus Walliibacteriota</taxon>
    </lineage>
</organism>
<name>A0A2N1PR35_9BACT</name>
<sequence>MRFAEFPILIFIALFACLSLSTPLMAQCPAAATCNGKACNDACPATSANQQVAPVVQVIQVADQAMVAKVDAFFSPLQDNPEYYGDRKCRKRLNVSQVDSLIRYKPNFGKKIWIASHDVKDISSMENYLGKMAQEKIYKISALEIADHVAPHIKEKLKNTDIDYETWADTFEKWGRTYVDDSKGGKKRSTFVIQDYQNANFLIIRPRRGKKVCYYVAEKYQPIVDAILSYIPLVERGQDDGAIDEDSDDGAAPTSK</sequence>
<dbReference type="AlphaFoldDB" id="A0A2N1PR35"/>
<evidence type="ECO:0000313" key="2">
    <source>
        <dbReference type="EMBL" id="PKK90787.1"/>
    </source>
</evidence>
<protein>
    <recommendedName>
        <fullName evidence="4">DUF1795 domain-containing protein</fullName>
    </recommendedName>
</protein>
<dbReference type="EMBL" id="PGXC01000004">
    <property type="protein sequence ID" value="PKK90787.1"/>
    <property type="molecule type" value="Genomic_DNA"/>
</dbReference>